<protein>
    <submittedName>
        <fullName evidence="2">DUF3224 domain-containing protein</fullName>
    </submittedName>
</protein>
<keyword evidence="3" id="KW-1185">Reference proteome</keyword>
<sequence length="229" mass="24664">MPNTPPRPSSVVEKRPGFTPPTRDVLASKVQCTDGCGRVCWLTGGCPRKSHLTAQKCSTHGRSSSEGSTRTCAKCRESGRGYNTPRGFPAFDSTNPPAGRPRPDAFLQSHKEDFFGEGEGGVKLSRTTCTRGFQGDFEGEGVLAYLSDYRADGTCHFVGLERVTGTLLGKQGAFVLSHRGVYAHDTATSDWEVVPGSGTGALKGLRGHGSFVAKHGEDVHDMLLHYRFD</sequence>
<gene>
    <name evidence="2" type="ORF">D7X96_12400</name>
</gene>
<comment type="caution">
    <text evidence="2">The sequence shown here is derived from an EMBL/GenBank/DDBJ whole genome shotgun (WGS) entry which is preliminary data.</text>
</comment>
<dbReference type="AlphaFoldDB" id="A0A3A8QQP1"/>
<feature type="region of interest" description="Disordered" evidence="1">
    <location>
        <begin position="1"/>
        <end position="21"/>
    </location>
</feature>
<evidence type="ECO:0000313" key="2">
    <source>
        <dbReference type="EMBL" id="RKH70131.1"/>
    </source>
</evidence>
<dbReference type="Pfam" id="PF11528">
    <property type="entry name" value="DUF3224"/>
    <property type="match status" value="1"/>
</dbReference>
<dbReference type="EMBL" id="RAWM01000026">
    <property type="protein sequence ID" value="RKH70131.1"/>
    <property type="molecule type" value="Genomic_DNA"/>
</dbReference>
<dbReference type="SUPFAM" id="SSF159238">
    <property type="entry name" value="SO1590-like"/>
    <property type="match status" value="1"/>
</dbReference>
<proteinExistence type="predicted"/>
<dbReference type="InterPro" id="IPR023159">
    <property type="entry name" value="SO1590-like_sf"/>
</dbReference>
<dbReference type="InterPro" id="IPR021607">
    <property type="entry name" value="DUF3224"/>
</dbReference>
<evidence type="ECO:0000256" key="1">
    <source>
        <dbReference type="SAM" id="MobiDB-lite"/>
    </source>
</evidence>
<reference evidence="3" key="1">
    <citation type="submission" date="2018-09" db="EMBL/GenBank/DDBJ databases">
        <authorList>
            <person name="Livingstone P.G."/>
            <person name="Whitworth D.E."/>
        </authorList>
    </citation>
    <scope>NUCLEOTIDE SEQUENCE [LARGE SCALE GENOMIC DNA]</scope>
    <source>
        <strain evidence="3">AB047A</strain>
    </source>
</reference>
<evidence type="ECO:0000313" key="3">
    <source>
        <dbReference type="Proteomes" id="UP000282656"/>
    </source>
</evidence>
<name>A0A3A8QQP1_9BACT</name>
<accession>A0A3A8QQP1</accession>
<dbReference type="Proteomes" id="UP000282656">
    <property type="component" value="Unassembled WGS sequence"/>
</dbReference>
<organism evidence="2 3">
    <name type="scientific">Corallococcus interemptor</name>
    <dbReference type="NCBI Taxonomy" id="2316720"/>
    <lineage>
        <taxon>Bacteria</taxon>
        <taxon>Pseudomonadati</taxon>
        <taxon>Myxococcota</taxon>
        <taxon>Myxococcia</taxon>
        <taxon>Myxococcales</taxon>
        <taxon>Cystobacterineae</taxon>
        <taxon>Myxococcaceae</taxon>
        <taxon>Corallococcus</taxon>
    </lineage>
</organism>
<dbReference type="Gene3D" id="2.40.350.10">
    <property type="entry name" value="SO1590-like"/>
    <property type="match status" value="1"/>
</dbReference>